<evidence type="ECO:0000256" key="7">
    <source>
        <dbReference type="PROSITE-ProRule" id="PRU00042"/>
    </source>
</evidence>
<evidence type="ECO:0000313" key="9">
    <source>
        <dbReference type="EMBL" id="KAK3518427.1"/>
    </source>
</evidence>
<keyword evidence="10" id="KW-1185">Reference proteome</keyword>
<evidence type="ECO:0000256" key="1">
    <source>
        <dbReference type="ARBA" id="ARBA00004123"/>
    </source>
</evidence>
<dbReference type="InterPro" id="IPR036236">
    <property type="entry name" value="Znf_C2H2_sf"/>
</dbReference>
<name>A0AAE0UUL3_9TELE</name>
<feature type="domain" description="C2H2-type" evidence="8">
    <location>
        <begin position="119"/>
        <end position="146"/>
    </location>
</feature>
<dbReference type="GO" id="GO:0008270">
    <property type="term" value="F:zinc ion binding"/>
    <property type="evidence" value="ECO:0007669"/>
    <property type="project" value="UniProtKB-KW"/>
</dbReference>
<evidence type="ECO:0000313" key="10">
    <source>
        <dbReference type="Proteomes" id="UP001274896"/>
    </source>
</evidence>
<dbReference type="EMBL" id="JAUCMX010000017">
    <property type="protein sequence ID" value="KAK3518427.1"/>
    <property type="molecule type" value="Genomic_DNA"/>
</dbReference>
<dbReference type="FunFam" id="3.30.160.60:FF:000870">
    <property type="entry name" value="zinc finger protein 197 isoform X1"/>
    <property type="match status" value="1"/>
</dbReference>
<dbReference type="InterPro" id="IPR036397">
    <property type="entry name" value="RNaseH_sf"/>
</dbReference>
<dbReference type="InterPro" id="IPR013087">
    <property type="entry name" value="Znf_C2H2_type"/>
</dbReference>
<feature type="domain" description="C2H2-type" evidence="8">
    <location>
        <begin position="147"/>
        <end position="174"/>
    </location>
</feature>
<sequence length="575" mass="65426">MELSDQGLVQISDQIYQKAIDMISREVCNPQMLGFSRAYLILSCPFCVDDSATFPKVASLNFYFVLSAMSMRFKSEAEPIAITSAAQRKAEGKQLKKPLKSLADPLLLAPQLLAGLGQYVCSVCGDAFASLAQLARHVQFHDRDRPFPCAVCGKRFLSRSHHDEHQRVHTGERPFPCDRCERSFTTHHNRKRHQLIHDKEEAYRCTVCGVLFCQDHQLGNLSGIIRVLKQQENTKPRRNVGVKTKIKLEPGSTNEQEEDVKKQKHKQQHSHFEENYSRCPQEEDSTSFHADVLQVPNKKEAHVPEALHRASPRIKKIAYDMEVVLVGRCQILLENEISIFKKLVSGRKHEVLQNLLPLLNHRQRQRRLTWAKEKKNWTVAQWSKVLFSDESKFCISFGNQGLRVWRKGGEAHSPSCLKSSVKFPQSVMIWGPMSSAGVGPLCFLKTKVTAPVYQEILEHFMLPSADQLFEDADFIFQQDLAPAHTAKSTKSWLNDHGVGVLDWPANSPDLNPIENLWGIVKRKMRNKRPKHADELKATVKETWASIPPQQCHKLITSKPRPIEAVIKAKGALTKY</sequence>
<keyword evidence="6" id="KW-0539">Nucleus</keyword>
<dbReference type="Proteomes" id="UP001274896">
    <property type="component" value="Unassembled WGS sequence"/>
</dbReference>
<comment type="subcellular location">
    <subcellularLocation>
        <location evidence="1">Nucleus</location>
    </subcellularLocation>
</comment>
<dbReference type="InterPro" id="IPR050527">
    <property type="entry name" value="Snail/Krueppel_Znf"/>
</dbReference>
<dbReference type="Gene3D" id="3.30.160.60">
    <property type="entry name" value="Classic Zinc Finger"/>
    <property type="match status" value="2"/>
</dbReference>
<dbReference type="SUPFAM" id="SSF57667">
    <property type="entry name" value="beta-beta-alpha zinc fingers"/>
    <property type="match status" value="2"/>
</dbReference>
<dbReference type="PANTHER" id="PTHR24388">
    <property type="entry name" value="ZINC FINGER PROTEIN"/>
    <property type="match status" value="1"/>
</dbReference>
<dbReference type="AlphaFoldDB" id="A0AAE0UUL3"/>
<accession>A0AAE0UUL3</accession>
<dbReference type="PROSITE" id="PS00028">
    <property type="entry name" value="ZINC_FINGER_C2H2_1"/>
    <property type="match status" value="3"/>
</dbReference>
<evidence type="ECO:0000259" key="8">
    <source>
        <dbReference type="PROSITE" id="PS50157"/>
    </source>
</evidence>
<dbReference type="GO" id="GO:0000981">
    <property type="term" value="F:DNA-binding transcription factor activity, RNA polymerase II-specific"/>
    <property type="evidence" value="ECO:0007669"/>
    <property type="project" value="TreeGrafter"/>
</dbReference>
<dbReference type="PANTHER" id="PTHR24388:SF54">
    <property type="entry name" value="PROTEIN ESCARGOT"/>
    <property type="match status" value="1"/>
</dbReference>
<gene>
    <name evidence="9" type="ORF">QTP70_000588</name>
</gene>
<dbReference type="Gene3D" id="3.30.420.10">
    <property type="entry name" value="Ribonuclease H-like superfamily/Ribonuclease H"/>
    <property type="match status" value="1"/>
</dbReference>
<evidence type="ECO:0000256" key="2">
    <source>
        <dbReference type="ARBA" id="ARBA00022723"/>
    </source>
</evidence>
<evidence type="ECO:0000256" key="3">
    <source>
        <dbReference type="ARBA" id="ARBA00022737"/>
    </source>
</evidence>
<dbReference type="Pfam" id="PF13358">
    <property type="entry name" value="DDE_3"/>
    <property type="match status" value="1"/>
</dbReference>
<dbReference type="PROSITE" id="PS50157">
    <property type="entry name" value="ZINC_FINGER_C2H2_2"/>
    <property type="match status" value="3"/>
</dbReference>
<comment type="caution">
    <text evidence="9">The sequence shown here is derived from an EMBL/GenBank/DDBJ whole genome shotgun (WGS) entry which is preliminary data.</text>
</comment>
<organism evidence="9 10">
    <name type="scientific">Hemibagrus guttatus</name>
    <dbReference type="NCBI Taxonomy" id="175788"/>
    <lineage>
        <taxon>Eukaryota</taxon>
        <taxon>Metazoa</taxon>
        <taxon>Chordata</taxon>
        <taxon>Craniata</taxon>
        <taxon>Vertebrata</taxon>
        <taxon>Euteleostomi</taxon>
        <taxon>Actinopterygii</taxon>
        <taxon>Neopterygii</taxon>
        <taxon>Teleostei</taxon>
        <taxon>Ostariophysi</taxon>
        <taxon>Siluriformes</taxon>
        <taxon>Bagridae</taxon>
        <taxon>Hemibagrus</taxon>
    </lineage>
</organism>
<feature type="domain" description="C2H2-type" evidence="8">
    <location>
        <begin position="175"/>
        <end position="202"/>
    </location>
</feature>
<reference evidence="9" key="1">
    <citation type="submission" date="2023-06" db="EMBL/GenBank/DDBJ databases">
        <title>Male Hemibagrus guttatus genome.</title>
        <authorList>
            <person name="Bian C."/>
        </authorList>
    </citation>
    <scope>NUCLEOTIDE SEQUENCE</scope>
    <source>
        <strain evidence="9">Male_cb2023</strain>
        <tissue evidence="9">Muscle</tissue>
    </source>
</reference>
<keyword evidence="3" id="KW-0677">Repeat</keyword>
<dbReference type="GO" id="GO:0000978">
    <property type="term" value="F:RNA polymerase II cis-regulatory region sequence-specific DNA binding"/>
    <property type="evidence" value="ECO:0007669"/>
    <property type="project" value="TreeGrafter"/>
</dbReference>
<evidence type="ECO:0000256" key="5">
    <source>
        <dbReference type="ARBA" id="ARBA00022833"/>
    </source>
</evidence>
<keyword evidence="4 7" id="KW-0863">Zinc-finger</keyword>
<dbReference type="GO" id="GO:0005634">
    <property type="term" value="C:nucleus"/>
    <property type="evidence" value="ECO:0007669"/>
    <property type="project" value="UniProtKB-SubCell"/>
</dbReference>
<dbReference type="SMART" id="SM00355">
    <property type="entry name" value="ZnF_C2H2"/>
    <property type="match status" value="3"/>
</dbReference>
<protein>
    <recommendedName>
        <fullName evidence="8">C2H2-type domain-containing protein</fullName>
    </recommendedName>
</protein>
<dbReference type="InterPro" id="IPR038717">
    <property type="entry name" value="Tc1-like_DDE_dom"/>
</dbReference>
<keyword evidence="2" id="KW-0479">Metal-binding</keyword>
<evidence type="ECO:0000256" key="6">
    <source>
        <dbReference type="ARBA" id="ARBA00023242"/>
    </source>
</evidence>
<evidence type="ECO:0000256" key="4">
    <source>
        <dbReference type="ARBA" id="ARBA00022771"/>
    </source>
</evidence>
<dbReference type="FunFam" id="3.30.160.60:FF:001498">
    <property type="entry name" value="Zinc finger protein 404"/>
    <property type="match status" value="1"/>
</dbReference>
<proteinExistence type="predicted"/>
<keyword evidence="5" id="KW-0862">Zinc</keyword>